<accession>A0ABX8TE58</accession>
<proteinExistence type="predicted"/>
<gene>
    <name evidence="2" type="ORF">KWG56_09260</name>
</gene>
<dbReference type="GeneID" id="94375454"/>
<evidence type="ECO:0000313" key="2">
    <source>
        <dbReference type="EMBL" id="QYC08838.1"/>
    </source>
</evidence>
<feature type="transmembrane region" description="Helical" evidence="1">
    <location>
        <begin position="12"/>
        <end position="34"/>
    </location>
</feature>
<evidence type="ECO:0000313" key="3">
    <source>
        <dbReference type="Proteomes" id="UP000824334"/>
    </source>
</evidence>
<dbReference type="EMBL" id="CP080034">
    <property type="protein sequence ID" value="QYC08838.1"/>
    <property type="molecule type" value="Genomic_DNA"/>
</dbReference>
<dbReference type="Proteomes" id="UP000824334">
    <property type="component" value="Chromosome"/>
</dbReference>
<organism evidence="2 3">
    <name type="scientific">Brevundimonas nasdae</name>
    <dbReference type="NCBI Taxonomy" id="172043"/>
    <lineage>
        <taxon>Bacteria</taxon>
        <taxon>Pseudomonadati</taxon>
        <taxon>Pseudomonadota</taxon>
        <taxon>Alphaproteobacteria</taxon>
        <taxon>Caulobacterales</taxon>
        <taxon>Caulobacteraceae</taxon>
        <taxon>Brevundimonas</taxon>
    </lineage>
</organism>
<reference evidence="2 3" key="1">
    <citation type="submission" date="2021-07" db="EMBL/GenBank/DDBJ databases">
        <title>Isolation and characterization of bacteria from a gold mining with a capacity of golden bioaccumulation.</title>
        <authorList>
            <person name="Yang X.J."/>
        </authorList>
    </citation>
    <scope>NUCLEOTIDE SEQUENCE [LARGE SCALE GENOMIC DNA]</scope>
    <source>
        <strain evidence="2 3">Au29</strain>
    </source>
</reference>
<keyword evidence="3" id="KW-1185">Reference proteome</keyword>
<keyword evidence="1" id="KW-0812">Transmembrane</keyword>
<sequence length="152" mass="16061">MRMFRLLTPLGWAFAAAGVLGVGLLLLGGAGFRWDPFNHSQRRLEAAQAEAEHGRLEAAARRLETAAAVQQTRRLDQFHQQQTATARTTAIAVDQARSADDAETPLDARRAERLRGHDRELCRLAPDLDGCAGAAGPAGGGDAALRPGGAAA</sequence>
<evidence type="ECO:0008006" key="4">
    <source>
        <dbReference type="Google" id="ProtNLM"/>
    </source>
</evidence>
<dbReference type="RefSeq" id="WP_219354537.1">
    <property type="nucleotide sequence ID" value="NZ_CP080034.1"/>
</dbReference>
<name>A0ABX8TE58_9CAUL</name>
<keyword evidence="1" id="KW-0472">Membrane</keyword>
<protein>
    <recommendedName>
        <fullName evidence="4">Lysozyme</fullName>
    </recommendedName>
</protein>
<evidence type="ECO:0000256" key="1">
    <source>
        <dbReference type="SAM" id="Phobius"/>
    </source>
</evidence>
<keyword evidence="1" id="KW-1133">Transmembrane helix</keyword>